<keyword evidence="3" id="KW-1185">Reference proteome</keyword>
<dbReference type="Proteomes" id="UP001596409">
    <property type="component" value="Unassembled WGS sequence"/>
</dbReference>
<evidence type="ECO:0000256" key="1">
    <source>
        <dbReference type="SAM" id="MobiDB-lite"/>
    </source>
</evidence>
<reference evidence="3" key="1">
    <citation type="journal article" date="2019" name="Int. J. Syst. Evol. Microbiol.">
        <title>The Global Catalogue of Microorganisms (GCM) 10K type strain sequencing project: providing services to taxonomists for standard genome sequencing and annotation.</title>
        <authorList>
            <consortium name="The Broad Institute Genomics Platform"/>
            <consortium name="The Broad Institute Genome Sequencing Center for Infectious Disease"/>
            <person name="Wu L."/>
            <person name="Ma J."/>
        </authorList>
    </citation>
    <scope>NUCLEOTIDE SEQUENCE [LARGE SCALE GENOMIC DNA]</scope>
    <source>
        <strain evidence="3">JCM 4855</strain>
    </source>
</reference>
<dbReference type="RefSeq" id="WP_189873945.1">
    <property type="nucleotide sequence ID" value="NZ_BMWA01000013.1"/>
</dbReference>
<feature type="compositionally biased region" description="Acidic residues" evidence="1">
    <location>
        <begin position="108"/>
        <end position="159"/>
    </location>
</feature>
<sequence length="221" mass="23504">MNDNRTALAAAVAGGYLLGRTRKAGLALAVGSYLAGRRLGLSPGRVLSQGLGRLQQAPQLQELTEQVRGELLTAGRAAFTAAANRRLTGLADTLRDRTDALTGASREGDEEDYDDTEYDDDHYYDDDSDGYGYEDEDGHPQEEDGYPEEEDEAEEEGDEPVPAPPREAARKAADKPAGNAPPRKAAPGRMAKKAPAKRAPAKKTAAPAKRTTGRPGAEGRG</sequence>
<evidence type="ECO:0000313" key="3">
    <source>
        <dbReference type="Proteomes" id="UP001596409"/>
    </source>
</evidence>
<protein>
    <recommendedName>
        <fullName evidence="4">Histone protein</fullName>
    </recommendedName>
</protein>
<dbReference type="EMBL" id="JBHSYM010000060">
    <property type="protein sequence ID" value="MFC7015276.1"/>
    <property type="molecule type" value="Genomic_DNA"/>
</dbReference>
<evidence type="ECO:0000313" key="2">
    <source>
        <dbReference type="EMBL" id="MFC7015276.1"/>
    </source>
</evidence>
<feature type="compositionally biased region" description="Low complexity" evidence="1">
    <location>
        <begin position="175"/>
        <end position="189"/>
    </location>
</feature>
<name>A0ABW2E535_9ACTN</name>
<organism evidence="2 3">
    <name type="scientific">Streptomyces viridiviolaceus</name>
    <dbReference type="NCBI Taxonomy" id="68282"/>
    <lineage>
        <taxon>Bacteria</taxon>
        <taxon>Bacillati</taxon>
        <taxon>Actinomycetota</taxon>
        <taxon>Actinomycetes</taxon>
        <taxon>Kitasatosporales</taxon>
        <taxon>Streptomycetaceae</taxon>
        <taxon>Streptomyces</taxon>
    </lineage>
</organism>
<feature type="compositionally biased region" description="Low complexity" evidence="1">
    <location>
        <begin position="202"/>
        <end position="215"/>
    </location>
</feature>
<proteinExistence type="predicted"/>
<comment type="caution">
    <text evidence="2">The sequence shown here is derived from an EMBL/GenBank/DDBJ whole genome shotgun (WGS) entry which is preliminary data.</text>
</comment>
<gene>
    <name evidence="2" type="ORF">ACFQMH_26920</name>
</gene>
<evidence type="ECO:0008006" key="4">
    <source>
        <dbReference type="Google" id="ProtNLM"/>
    </source>
</evidence>
<feature type="compositionally biased region" description="Basic residues" evidence="1">
    <location>
        <begin position="190"/>
        <end position="201"/>
    </location>
</feature>
<feature type="region of interest" description="Disordered" evidence="1">
    <location>
        <begin position="101"/>
        <end position="221"/>
    </location>
</feature>
<accession>A0ABW2E535</accession>